<proteinExistence type="predicted"/>
<gene>
    <name evidence="1" type="ORF">METZ01_LOCUS190223</name>
</gene>
<dbReference type="EMBL" id="UINC01039215">
    <property type="protein sequence ID" value="SVB37369.1"/>
    <property type="molecule type" value="Genomic_DNA"/>
</dbReference>
<feature type="non-terminal residue" evidence="1">
    <location>
        <position position="41"/>
    </location>
</feature>
<evidence type="ECO:0000313" key="1">
    <source>
        <dbReference type="EMBL" id="SVB37369.1"/>
    </source>
</evidence>
<name>A0A382DGV8_9ZZZZ</name>
<accession>A0A382DGV8</accession>
<reference evidence="1" key="1">
    <citation type="submission" date="2018-05" db="EMBL/GenBank/DDBJ databases">
        <authorList>
            <person name="Lanie J.A."/>
            <person name="Ng W.-L."/>
            <person name="Kazmierczak K.M."/>
            <person name="Andrzejewski T.M."/>
            <person name="Davidsen T.M."/>
            <person name="Wayne K.J."/>
            <person name="Tettelin H."/>
            <person name="Glass J.I."/>
            <person name="Rusch D."/>
            <person name="Podicherti R."/>
            <person name="Tsui H.-C.T."/>
            <person name="Winkler M.E."/>
        </authorList>
    </citation>
    <scope>NUCLEOTIDE SEQUENCE</scope>
</reference>
<dbReference type="AlphaFoldDB" id="A0A382DGV8"/>
<sequence>MIKLYKFALLIFIIITTQAIGKENFFNEAKSLFDNGKIEES</sequence>
<protein>
    <submittedName>
        <fullName evidence="1">Uncharacterized protein</fullName>
    </submittedName>
</protein>
<organism evidence="1">
    <name type="scientific">marine metagenome</name>
    <dbReference type="NCBI Taxonomy" id="408172"/>
    <lineage>
        <taxon>unclassified sequences</taxon>
        <taxon>metagenomes</taxon>
        <taxon>ecological metagenomes</taxon>
    </lineage>
</organism>